<reference evidence="13 14" key="1">
    <citation type="journal article" date="2020" name="Nat. Food">
        <title>A phased Vanilla planifolia genome enables genetic improvement of flavour and production.</title>
        <authorList>
            <person name="Hasing T."/>
            <person name="Tang H."/>
            <person name="Brym M."/>
            <person name="Khazi F."/>
            <person name="Huang T."/>
            <person name="Chambers A.H."/>
        </authorList>
    </citation>
    <scope>NUCLEOTIDE SEQUENCE [LARGE SCALE GENOMIC DNA]</scope>
    <source>
        <tissue evidence="13">Leaf</tissue>
    </source>
</reference>
<keyword evidence="10" id="KW-0539">Nucleus</keyword>
<comment type="caution">
    <text evidence="13">The sequence shown here is derived from an EMBL/GenBank/DDBJ whole genome shotgun (WGS) entry which is preliminary data.</text>
</comment>
<dbReference type="PANTHER" id="PTHR45933">
    <property type="entry name" value="PROTEIN C2-DOMAIN ABA-RELATED 4"/>
    <property type="match status" value="1"/>
</dbReference>
<keyword evidence="14" id="KW-1185">Reference proteome</keyword>
<dbReference type="GO" id="GO:0005886">
    <property type="term" value="C:plasma membrane"/>
    <property type="evidence" value="ECO:0007669"/>
    <property type="project" value="UniProtKB-SubCell"/>
</dbReference>
<comment type="subcellular location">
    <subcellularLocation>
        <location evidence="2">Cell membrane</location>
    </subcellularLocation>
    <subcellularLocation>
        <location evidence="1">Nucleus</location>
    </subcellularLocation>
</comment>
<dbReference type="GO" id="GO:0008289">
    <property type="term" value="F:lipid binding"/>
    <property type="evidence" value="ECO:0007669"/>
    <property type="project" value="UniProtKB-KW"/>
</dbReference>
<keyword evidence="9" id="KW-0472">Membrane</keyword>
<protein>
    <recommendedName>
        <fullName evidence="12">C2 domain-containing protein</fullName>
    </recommendedName>
</protein>
<proteinExistence type="inferred from homology"/>
<dbReference type="PANTHER" id="PTHR45933:SF6">
    <property type="entry name" value="PROTEIN C2-DOMAIN ABA-RELATED 11"/>
    <property type="match status" value="1"/>
</dbReference>
<dbReference type="InterPro" id="IPR035892">
    <property type="entry name" value="C2_domain_sf"/>
</dbReference>
<evidence type="ECO:0000256" key="1">
    <source>
        <dbReference type="ARBA" id="ARBA00004123"/>
    </source>
</evidence>
<evidence type="ECO:0000256" key="9">
    <source>
        <dbReference type="ARBA" id="ARBA00023136"/>
    </source>
</evidence>
<evidence type="ECO:0000256" key="10">
    <source>
        <dbReference type="ARBA" id="ARBA00023242"/>
    </source>
</evidence>
<dbReference type="PROSITE" id="PS50004">
    <property type="entry name" value="C2"/>
    <property type="match status" value="1"/>
</dbReference>
<keyword evidence="3" id="KW-0343">GTPase activation</keyword>
<evidence type="ECO:0000313" key="14">
    <source>
        <dbReference type="Proteomes" id="UP000636800"/>
    </source>
</evidence>
<name>A0A835UYK8_VANPL</name>
<evidence type="ECO:0000256" key="7">
    <source>
        <dbReference type="ARBA" id="ARBA00022837"/>
    </source>
</evidence>
<dbReference type="GO" id="GO:0005634">
    <property type="term" value="C:nucleus"/>
    <property type="evidence" value="ECO:0007669"/>
    <property type="project" value="UniProtKB-SubCell"/>
</dbReference>
<dbReference type="EMBL" id="JADCNL010000005">
    <property type="protein sequence ID" value="KAG0480729.1"/>
    <property type="molecule type" value="Genomic_DNA"/>
</dbReference>
<dbReference type="GO" id="GO:0005096">
    <property type="term" value="F:GTPase activator activity"/>
    <property type="evidence" value="ECO:0007669"/>
    <property type="project" value="UniProtKB-KW"/>
</dbReference>
<evidence type="ECO:0000256" key="11">
    <source>
        <dbReference type="ARBA" id="ARBA00024037"/>
    </source>
</evidence>
<dbReference type="Pfam" id="PF00168">
    <property type="entry name" value="C2"/>
    <property type="match status" value="1"/>
</dbReference>
<dbReference type="Gene3D" id="2.60.40.150">
    <property type="entry name" value="C2 domain"/>
    <property type="match status" value="1"/>
</dbReference>
<organism evidence="13 14">
    <name type="scientific">Vanilla planifolia</name>
    <name type="common">Vanilla</name>
    <dbReference type="NCBI Taxonomy" id="51239"/>
    <lineage>
        <taxon>Eukaryota</taxon>
        <taxon>Viridiplantae</taxon>
        <taxon>Streptophyta</taxon>
        <taxon>Embryophyta</taxon>
        <taxon>Tracheophyta</taxon>
        <taxon>Spermatophyta</taxon>
        <taxon>Magnoliopsida</taxon>
        <taxon>Liliopsida</taxon>
        <taxon>Asparagales</taxon>
        <taxon>Orchidaceae</taxon>
        <taxon>Vanilloideae</taxon>
        <taxon>Vanilleae</taxon>
        <taxon>Vanilla</taxon>
    </lineage>
</organism>
<gene>
    <name evidence="13" type="ORF">HPP92_011587</name>
</gene>
<evidence type="ECO:0000259" key="12">
    <source>
        <dbReference type="PROSITE" id="PS50004"/>
    </source>
</evidence>
<comment type="similarity">
    <text evidence="11">Belongs to the plant CAR protein family.</text>
</comment>
<evidence type="ECO:0000256" key="6">
    <source>
        <dbReference type="ARBA" id="ARBA00022723"/>
    </source>
</evidence>
<dbReference type="GO" id="GO:0009738">
    <property type="term" value="P:abscisic acid-activated signaling pathway"/>
    <property type="evidence" value="ECO:0007669"/>
    <property type="project" value="UniProtKB-KW"/>
</dbReference>
<accession>A0A835UYK8</accession>
<dbReference type="AlphaFoldDB" id="A0A835UYK8"/>
<evidence type="ECO:0000313" key="13">
    <source>
        <dbReference type="EMBL" id="KAG0480729.1"/>
    </source>
</evidence>
<feature type="domain" description="C2" evidence="12">
    <location>
        <begin position="1"/>
        <end position="96"/>
    </location>
</feature>
<keyword evidence="5" id="KW-0938">Abscisic acid signaling pathway</keyword>
<dbReference type="InterPro" id="IPR000008">
    <property type="entry name" value="C2_dom"/>
</dbReference>
<evidence type="ECO:0000256" key="4">
    <source>
        <dbReference type="ARBA" id="ARBA00022475"/>
    </source>
</evidence>
<dbReference type="InterPro" id="IPR044562">
    <property type="entry name" value="CAR1-11"/>
</dbReference>
<keyword evidence="7" id="KW-0106">Calcium</keyword>
<dbReference type="SMART" id="SM00239">
    <property type="entry name" value="C2"/>
    <property type="match status" value="1"/>
</dbReference>
<dbReference type="OrthoDB" id="417037at2759"/>
<evidence type="ECO:0000256" key="3">
    <source>
        <dbReference type="ARBA" id="ARBA00022468"/>
    </source>
</evidence>
<keyword evidence="8" id="KW-0446">Lipid-binding</keyword>
<evidence type="ECO:0000256" key="2">
    <source>
        <dbReference type="ARBA" id="ARBA00004236"/>
    </source>
</evidence>
<evidence type="ECO:0000256" key="8">
    <source>
        <dbReference type="ARBA" id="ARBA00023121"/>
    </source>
</evidence>
<dbReference type="Proteomes" id="UP000636800">
    <property type="component" value="Chromosome 5"/>
</dbReference>
<sequence length="159" mass="17891">MVGLLKVVIVEGKRLAIRDFTSSDPYVVVKVEKTKVINSCLNPIWNEELTFTVEEPTGFLELEVFDWDRFKSDDKMGKASLSLQPLVSASKLKKALKLTAGDGETNLRKVAPERDNCLLVDSIITWVKGEIVQDAYLKLQDVESGELHVKLKWTDLPTN</sequence>
<dbReference type="GO" id="GO:0046872">
    <property type="term" value="F:metal ion binding"/>
    <property type="evidence" value="ECO:0007669"/>
    <property type="project" value="UniProtKB-KW"/>
</dbReference>
<keyword evidence="6" id="KW-0479">Metal-binding</keyword>
<keyword evidence="4" id="KW-1003">Cell membrane</keyword>
<evidence type="ECO:0000256" key="5">
    <source>
        <dbReference type="ARBA" id="ARBA00022682"/>
    </source>
</evidence>
<dbReference type="SUPFAM" id="SSF49562">
    <property type="entry name" value="C2 domain (Calcium/lipid-binding domain, CaLB)"/>
    <property type="match status" value="1"/>
</dbReference>